<name>A0ACB0JKN4_TRIPR</name>
<keyword evidence="2" id="KW-1185">Reference proteome</keyword>
<dbReference type="EMBL" id="CASHSV030000044">
    <property type="protein sequence ID" value="CAJ2644812.1"/>
    <property type="molecule type" value="Genomic_DNA"/>
</dbReference>
<sequence>MAEQRTLRQLAAPDVNYNGLCIQYTDVDIPFELKSGLIHLLPKFHGLAGITEDHIKLRAFPFSLQGAAKDWLYYLEPNSITTWNDLKKVFLERYFPASRAASIRKEICGIRQGNESLAEYWERFKHLVSSCPQHQITEQLLIQYFYEGLLPMDRNILDAASGGALVDKTPATAKALIENMSLNSQQFTTRNNSASVNEIQSSSSSIKALETKFDARIDELTSLVKKLAVSKAQPAKVCGICTSSEHPTDTFPILQDETITELPQAYAAAAALYNQNRYNNSDLSTNKYHPSWRNHQNLRYGNQSQAAAPAAPPATSSLEDLVTQLVANSTQHQQRTDASIQNLTTQMGQMANAIGQLQSQGSGNLPAQSVPNPNGNPNVSAITLRSGRVSEPAPEKKKKKKKAIATSSTPEPDHASEPSVTAETEKVYVPPIPFPQRVQKNKKNKVEEDKEILDIFSKVAVNIPLLDAIKQIPKYAKFLKDLCTNKRKVKGNERVSLGRNVSALIQSNAELEPAPERANVSSLNQAMPQKCKDPGTFSIPCTIGDRKFENCMLDLGASINVMPTSIFNNLDLGPLQHTGLTIQLANRSNARPVGVVEDVLVQVNDLIFPADFYILDMAGETESSRSPIILGRPFMKTAKTKIDVDDGTMSMEFGDIVAKFNIFDAMKYPLEEHSVFQLELLSEIVVEFHSDLCSADVYSCDDCIDTNLCVVCAEIDLQGDIFPAGEVVNEVVYAVEALDIPAVPTKPSIEQPPSLELKSLPKNLKYAYLERDEKLPVIISSNLDFVQENKLLQVLKKHKKEIEWKLADIPKIKSAGTNKVFKVNEWRLKLFHESLMPEEETVEELPLEEPSYTLAATP</sequence>
<protein>
    <submittedName>
        <fullName evidence="1">Uncharacterized protein</fullName>
    </submittedName>
</protein>
<gene>
    <name evidence="1" type="ORF">MILVUS5_LOCUS13773</name>
</gene>
<proteinExistence type="predicted"/>
<dbReference type="Proteomes" id="UP001177021">
    <property type="component" value="Unassembled WGS sequence"/>
</dbReference>
<evidence type="ECO:0000313" key="2">
    <source>
        <dbReference type="Proteomes" id="UP001177021"/>
    </source>
</evidence>
<organism evidence="1 2">
    <name type="scientific">Trifolium pratense</name>
    <name type="common">Red clover</name>
    <dbReference type="NCBI Taxonomy" id="57577"/>
    <lineage>
        <taxon>Eukaryota</taxon>
        <taxon>Viridiplantae</taxon>
        <taxon>Streptophyta</taxon>
        <taxon>Embryophyta</taxon>
        <taxon>Tracheophyta</taxon>
        <taxon>Spermatophyta</taxon>
        <taxon>Magnoliopsida</taxon>
        <taxon>eudicotyledons</taxon>
        <taxon>Gunneridae</taxon>
        <taxon>Pentapetalae</taxon>
        <taxon>rosids</taxon>
        <taxon>fabids</taxon>
        <taxon>Fabales</taxon>
        <taxon>Fabaceae</taxon>
        <taxon>Papilionoideae</taxon>
        <taxon>50 kb inversion clade</taxon>
        <taxon>NPAAA clade</taxon>
        <taxon>Hologalegina</taxon>
        <taxon>IRL clade</taxon>
        <taxon>Trifolieae</taxon>
        <taxon>Trifolium</taxon>
    </lineage>
</organism>
<evidence type="ECO:0000313" key="1">
    <source>
        <dbReference type="EMBL" id="CAJ2644812.1"/>
    </source>
</evidence>
<reference evidence="1" key="1">
    <citation type="submission" date="2023-10" db="EMBL/GenBank/DDBJ databases">
        <authorList>
            <person name="Rodriguez Cubillos JULIANA M."/>
            <person name="De Vega J."/>
        </authorList>
    </citation>
    <scope>NUCLEOTIDE SEQUENCE</scope>
</reference>
<comment type="caution">
    <text evidence="1">The sequence shown here is derived from an EMBL/GenBank/DDBJ whole genome shotgun (WGS) entry which is preliminary data.</text>
</comment>
<accession>A0ACB0JKN4</accession>